<dbReference type="HAMAP" id="MF_01661">
    <property type="entry name" value="D_rib_pyranase"/>
    <property type="match status" value="1"/>
</dbReference>
<evidence type="ECO:0000313" key="3">
    <source>
        <dbReference type="Proteomes" id="UP000886818"/>
    </source>
</evidence>
<comment type="subunit">
    <text evidence="1">Homodecamer.</text>
</comment>
<dbReference type="InterPro" id="IPR007721">
    <property type="entry name" value="RbsD_FucU"/>
</dbReference>
<feature type="binding site" evidence="1">
    <location>
        <position position="106"/>
    </location>
    <ligand>
        <name>substrate</name>
    </ligand>
</feature>
<comment type="subcellular location">
    <subcellularLocation>
        <location evidence="1">Cytoplasm</location>
    </subcellularLocation>
</comment>
<reference evidence="2" key="1">
    <citation type="submission" date="2021-07" db="EMBL/GenBank/DDBJ databases">
        <title>Complete genome sequence of Crassaminicella sp. 143-21, isolated from a deep-sea hydrothermal vent.</title>
        <authorList>
            <person name="Li X."/>
        </authorList>
    </citation>
    <scope>NUCLEOTIDE SEQUENCE</scope>
    <source>
        <strain evidence="2">143-21</strain>
    </source>
</reference>
<accession>A0ABX8RB50</accession>
<feature type="active site" description="Proton donor" evidence="1">
    <location>
        <position position="20"/>
    </location>
</feature>
<dbReference type="Proteomes" id="UP000886818">
    <property type="component" value="Chromosome"/>
</dbReference>
<evidence type="ECO:0000313" key="2">
    <source>
        <dbReference type="EMBL" id="QXM06284.1"/>
    </source>
</evidence>
<dbReference type="InterPro" id="IPR023064">
    <property type="entry name" value="D-ribose_pyranase"/>
</dbReference>
<gene>
    <name evidence="1 2" type="primary">rbsD</name>
    <name evidence="2" type="ORF">KVH43_00105</name>
</gene>
<sequence>MKKGKLIHNEISHTIAKLGHTDGITIGDCGLPIPDTVKRIDLAVTLGVPDFLTVLDTVLSEQMVEEVILAKEIEIYSKEMYEKIILRLKELEKEQKNKVKIVKISHEEFKKAINETKAVIRTGECTPYTNIILKSGVVF</sequence>
<proteinExistence type="inferred from homology"/>
<keyword evidence="3" id="KW-1185">Reference proteome</keyword>
<comment type="function">
    <text evidence="1">Catalyzes the interconversion of beta-pyran and beta-furan forms of D-ribose.</text>
</comment>
<evidence type="ECO:0000256" key="1">
    <source>
        <dbReference type="HAMAP-Rule" id="MF_01661"/>
    </source>
</evidence>
<dbReference type="Pfam" id="PF05025">
    <property type="entry name" value="RbsD_FucU"/>
    <property type="match status" value="1"/>
</dbReference>
<comment type="catalytic activity">
    <reaction evidence="1">
        <text>beta-D-ribopyranose = beta-D-ribofuranose</text>
        <dbReference type="Rhea" id="RHEA:25432"/>
        <dbReference type="ChEBI" id="CHEBI:27476"/>
        <dbReference type="ChEBI" id="CHEBI:47002"/>
        <dbReference type="EC" id="5.4.99.62"/>
    </reaction>
</comment>
<organism evidence="2 3">
    <name type="scientific">Crassaminicella indica</name>
    <dbReference type="NCBI Taxonomy" id="2855394"/>
    <lineage>
        <taxon>Bacteria</taxon>
        <taxon>Bacillati</taxon>
        <taxon>Bacillota</taxon>
        <taxon>Clostridia</taxon>
        <taxon>Eubacteriales</taxon>
        <taxon>Clostridiaceae</taxon>
        <taxon>Crassaminicella</taxon>
    </lineage>
</organism>
<keyword evidence="1 2" id="KW-0413">Isomerase</keyword>
<dbReference type="GO" id="GO:0062193">
    <property type="term" value="F:D-ribose pyranase activity"/>
    <property type="evidence" value="ECO:0007669"/>
    <property type="project" value="UniProtKB-EC"/>
</dbReference>
<dbReference type="RefSeq" id="WP_218282980.1">
    <property type="nucleotide sequence ID" value="NZ_CP078093.1"/>
</dbReference>
<dbReference type="NCBIfam" id="NF008761">
    <property type="entry name" value="PRK11797.1"/>
    <property type="match status" value="1"/>
</dbReference>
<name>A0ABX8RB50_9CLOT</name>
<dbReference type="PANTHER" id="PTHR37831">
    <property type="entry name" value="D-RIBOSE PYRANASE"/>
    <property type="match status" value="1"/>
</dbReference>
<dbReference type="PANTHER" id="PTHR37831:SF1">
    <property type="entry name" value="D-RIBOSE PYRANASE"/>
    <property type="match status" value="1"/>
</dbReference>
<dbReference type="EMBL" id="CP078093">
    <property type="protein sequence ID" value="QXM06284.1"/>
    <property type="molecule type" value="Genomic_DNA"/>
</dbReference>
<keyword evidence="1" id="KW-0963">Cytoplasm</keyword>
<feature type="binding site" evidence="1">
    <location>
        <position position="28"/>
    </location>
    <ligand>
        <name>substrate</name>
    </ligand>
</feature>
<dbReference type="EC" id="5.4.99.62" evidence="1"/>
<comment type="pathway">
    <text evidence="1">Carbohydrate metabolism; D-ribose degradation; D-ribose 5-phosphate from beta-D-ribopyranose: step 1/2.</text>
</comment>
<comment type="caution">
    <text evidence="1">Lacks conserved residue(s) required for the propagation of feature annotation.</text>
</comment>
<comment type="similarity">
    <text evidence="1">Belongs to the RbsD / FucU family. RbsD subfamily.</text>
</comment>
<protein>
    <recommendedName>
        <fullName evidence="1">D-ribose pyranase</fullName>
        <ecNumber evidence="1">5.4.99.62</ecNumber>
    </recommendedName>
</protein>
<keyword evidence="1" id="KW-0119">Carbohydrate metabolism</keyword>